<dbReference type="Gene3D" id="3.40.50.2000">
    <property type="entry name" value="Glycogen Phosphorylase B"/>
    <property type="match status" value="2"/>
</dbReference>
<keyword evidence="6" id="KW-1185">Reference proteome</keyword>
<dbReference type="PANTHER" id="PTHR12526:SF640">
    <property type="entry name" value="COLANIC ACID BIOSYNTHESIS GLYCOSYLTRANSFERASE WCAL-RELATED"/>
    <property type="match status" value="1"/>
</dbReference>
<comment type="similarity">
    <text evidence="1">Belongs to the glycosyltransferase group 1 family. Glycosyltransferase 4 subfamily.</text>
</comment>
<dbReference type="RefSeq" id="WP_169625990.1">
    <property type="nucleotide sequence ID" value="NZ_JABBNT010000004.1"/>
</dbReference>
<keyword evidence="3 5" id="KW-0808">Transferase</keyword>
<name>A0A7Y0E1N4_9PROT</name>
<dbReference type="GO" id="GO:0016757">
    <property type="term" value="F:glycosyltransferase activity"/>
    <property type="evidence" value="ECO:0007669"/>
    <property type="project" value="UniProtKB-KW"/>
</dbReference>
<dbReference type="CDD" id="cd03801">
    <property type="entry name" value="GT4_PimA-like"/>
    <property type="match status" value="1"/>
</dbReference>
<sequence>MKVLCLDIEGGHGGSSRSLYQLLSAVDRDVVSPTVWCRLGGAIEDAYSSVDIPVEVHPQMPRFTVLERPSRNLIDLARFFMNRWPKSRSFRKGLLAVCDHVDLVHLNHISLFWVARWLRKRRPNLPITMHIRTRPPKNVFGRWQARVASASCDSFVHISENEGDWFRSLAAGRCVSGRVVLNPVHVLVHEDGPSARNQETLMVLCLSNYSFPRGIDRLIDVAACLDAMGDRAVRFVVAGDMHLPAGLTGDLGDVARRGGTLADVAARRGVADRFDFLGHVSKPEQWLGQADVLVKPTREDNPWGRDIIEALGHGVPVASVGTYDKFVESHRTGLLQKTFDAAELAAWLCELAADRGRLDVMRKAAAERIAELCNPVRQAASVVDLWRDTVEARRR</sequence>
<accession>A0A7Y0E1N4</accession>
<proteinExistence type="inferred from homology"/>
<evidence type="ECO:0000256" key="1">
    <source>
        <dbReference type="ARBA" id="ARBA00009481"/>
    </source>
</evidence>
<evidence type="ECO:0000313" key="6">
    <source>
        <dbReference type="Proteomes" id="UP000539372"/>
    </source>
</evidence>
<dbReference type="InterPro" id="IPR028098">
    <property type="entry name" value="Glyco_trans_4-like_N"/>
</dbReference>
<dbReference type="Pfam" id="PF13692">
    <property type="entry name" value="Glyco_trans_1_4"/>
    <property type="match status" value="1"/>
</dbReference>
<keyword evidence="2" id="KW-0328">Glycosyltransferase</keyword>
<dbReference type="PANTHER" id="PTHR12526">
    <property type="entry name" value="GLYCOSYLTRANSFERASE"/>
    <property type="match status" value="1"/>
</dbReference>
<comment type="caution">
    <text evidence="5">The sequence shown here is derived from an EMBL/GenBank/DDBJ whole genome shotgun (WGS) entry which is preliminary data.</text>
</comment>
<protein>
    <submittedName>
        <fullName evidence="5">Glycosyltransferase family 4 protein</fullName>
    </submittedName>
</protein>
<gene>
    <name evidence="5" type="ORF">HH303_13990</name>
</gene>
<evidence type="ECO:0000256" key="2">
    <source>
        <dbReference type="ARBA" id="ARBA00022676"/>
    </source>
</evidence>
<dbReference type="EMBL" id="JABBNT010000004">
    <property type="protein sequence ID" value="NMM45602.1"/>
    <property type="molecule type" value="Genomic_DNA"/>
</dbReference>
<dbReference type="Proteomes" id="UP000539372">
    <property type="component" value="Unassembled WGS sequence"/>
</dbReference>
<dbReference type="Pfam" id="PF13439">
    <property type="entry name" value="Glyco_transf_4"/>
    <property type="match status" value="1"/>
</dbReference>
<evidence type="ECO:0000313" key="5">
    <source>
        <dbReference type="EMBL" id="NMM45602.1"/>
    </source>
</evidence>
<dbReference type="AlphaFoldDB" id="A0A7Y0E1N4"/>
<feature type="domain" description="Glycosyltransferase subfamily 4-like N-terminal" evidence="4">
    <location>
        <begin position="13"/>
        <end position="168"/>
    </location>
</feature>
<evidence type="ECO:0000256" key="3">
    <source>
        <dbReference type="ARBA" id="ARBA00022679"/>
    </source>
</evidence>
<reference evidence="5 6" key="1">
    <citation type="submission" date="2020-04" db="EMBL/GenBank/DDBJ databases">
        <title>Rhodospirillaceae bacterium KN72 isolated from deep sea.</title>
        <authorList>
            <person name="Zhang D.-C."/>
        </authorList>
    </citation>
    <scope>NUCLEOTIDE SEQUENCE [LARGE SCALE GENOMIC DNA]</scope>
    <source>
        <strain evidence="5 6">KN72</strain>
    </source>
</reference>
<organism evidence="5 6">
    <name type="scientific">Pacificispira spongiicola</name>
    <dbReference type="NCBI Taxonomy" id="2729598"/>
    <lineage>
        <taxon>Bacteria</taxon>
        <taxon>Pseudomonadati</taxon>
        <taxon>Pseudomonadota</taxon>
        <taxon>Alphaproteobacteria</taxon>
        <taxon>Rhodospirillales</taxon>
        <taxon>Rhodospirillaceae</taxon>
        <taxon>Pacificispira</taxon>
    </lineage>
</organism>
<evidence type="ECO:0000259" key="4">
    <source>
        <dbReference type="Pfam" id="PF13439"/>
    </source>
</evidence>
<dbReference type="SUPFAM" id="SSF53756">
    <property type="entry name" value="UDP-Glycosyltransferase/glycogen phosphorylase"/>
    <property type="match status" value="1"/>
</dbReference>